<dbReference type="PROSITE" id="PS50928">
    <property type="entry name" value="ABC_TM1"/>
    <property type="match status" value="1"/>
</dbReference>
<dbReference type="GO" id="GO:0055085">
    <property type="term" value="P:transmembrane transport"/>
    <property type="evidence" value="ECO:0007669"/>
    <property type="project" value="InterPro"/>
</dbReference>
<dbReference type="Pfam" id="PF12911">
    <property type="entry name" value="OppC_N"/>
    <property type="match status" value="1"/>
</dbReference>
<keyword evidence="6 7" id="KW-0472">Membrane</keyword>
<evidence type="ECO:0000256" key="1">
    <source>
        <dbReference type="ARBA" id="ARBA00004651"/>
    </source>
</evidence>
<dbReference type="PANTHER" id="PTHR43386:SF1">
    <property type="entry name" value="D,D-DIPEPTIDE TRANSPORT SYSTEM PERMEASE PROTEIN DDPC-RELATED"/>
    <property type="match status" value="1"/>
</dbReference>
<evidence type="ECO:0000256" key="3">
    <source>
        <dbReference type="ARBA" id="ARBA00022475"/>
    </source>
</evidence>
<feature type="domain" description="ABC transmembrane type-1" evidence="8">
    <location>
        <begin position="89"/>
        <end position="278"/>
    </location>
</feature>
<dbReference type="SUPFAM" id="SSF161098">
    <property type="entry name" value="MetI-like"/>
    <property type="match status" value="1"/>
</dbReference>
<evidence type="ECO:0000256" key="2">
    <source>
        <dbReference type="ARBA" id="ARBA00022448"/>
    </source>
</evidence>
<evidence type="ECO:0000259" key="8">
    <source>
        <dbReference type="PROSITE" id="PS50928"/>
    </source>
</evidence>
<dbReference type="EMBL" id="SOHJ01000012">
    <property type="protein sequence ID" value="TFD58168.1"/>
    <property type="molecule type" value="Genomic_DNA"/>
</dbReference>
<feature type="transmembrane region" description="Helical" evidence="7">
    <location>
        <begin position="133"/>
        <end position="161"/>
    </location>
</feature>
<organism evidence="9 10">
    <name type="scientific">Cryobacterium suzukii</name>
    <dbReference type="NCBI Taxonomy" id="1259198"/>
    <lineage>
        <taxon>Bacteria</taxon>
        <taxon>Bacillati</taxon>
        <taxon>Actinomycetota</taxon>
        <taxon>Actinomycetes</taxon>
        <taxon>Micrococcales</taxon>
        <taxon>Microbacteriaceae</taxon>
        <taxon>Cryobacterium</taxon>
    </lineage>
</organism>
<dbReference type="AlphaFoldDB" id="A0A4R9AEN4"/>
<dbReference type="PANTHER" id="PTHR43386">
    <property type="entry name" value="OLIGOPEPTIDE TRANSPORT SYSTEM PERMEASE PROTEIN APPC"/>
    <property type="match status" value="1"/>
</dbReference>
<reference evidence="9 10" key="1">
    <citation type="submission" date="2019-03" db="EMBL/GenBank/DDBJ databases">
        <title>Genomics of glacier-inhabiting Cryobacterium strains.</title>
        <authorList>
            <person name="Liu Q."/>
            <person name="Xin Y.-H."/>
        </authorList>
    </citation>
    <scope>NUCLEOTIDE SEQUENCE [LARGE SCALE GENOMIC DNA]</scope>
    <source>
        <strain evidence="9 10">Sr39</strain>
    </source>
</reference>
<dbReference type="GO" id="GO:0005886">
    <property type="term" value="C:plasma membrane"/>
    <property type="evidence" value="ECO:0007669"/>
    <property type="project" value="UniProtKB-SubCell"/>
</dbReference>
<evidence type="ECO:0000313" key="10">
    <source>
        <dbReference type="Proteomes" id="UP000298170"/>
    </source>
</evidence>
<keyword evidence="5 7" id="KW-1133">Transmembrane helix</keyword>
<dbReference type="InterPro" id="IPR035906">
    <property type="entry name" value="MetI-like_sf"/>
</dbReference>
<keyword evidence="10" id="KW-1185">Reference proteome</keyword>
<dbReference type="Proteomes" id="UP000298170">
    <property type="component" value="Unassembled WGS sequence"/>
</dbReference>
<comment type="subcellular location">
    <subcellularLocation>
        <location evidence="1 7">Cell membrane</location>
        <topology evidence="1 7">Multi-pass membrane protein</topology>
    </subcellularLocation>
</comment>
<comment type="caution">
    <text evidence="9">The sequence shown here is derived from an EMBL/GenBank/DDBJ whole genome shotgun (WGS) entry which is preliminary data.</text>
</comment>
<evidence type="ECO:0000256" key="4">
    <source>
        <dbReference type="ARBA" id="ARBA00022692"/>
    </source>
</evidence>
<sequence length="291" mass="30937">MITAKPKAASSTPRPRWQRVARRFARRPMAVTGLILVVGFVLFAILGPILLTDPNQQDFTAILQTPSFAHLLGTDDLGRDVFARIANGARVSLMAGVMSTALALIIGITIGLITGFYRGWVDVVVMRIVDVMLAFPFLIFAVGLAAILGASLTNVIIALAVSQVPEVIRIARGEAMAIREQEFVSGAVADGARDGTIMFRYIAPNAMSAFIVQATVAIPAAIIGESTLSFLGLGVQPPMSSWGIMLTSAQQYLAQAPYLALFPGIAIALTALGFNLLGDGLRDVLDPKETR</sequence>
<gene>
    <name evidence="9" type="ORF">E3T39_12600</name>
</gene>
<evidence type="ECO:0000256" key="6">
    <source>
        <dbReference type="ARBA" id="ARBA00023136"/>
    </source>
</evidence>
<evidence type="ECO:0000256" key="7">
    <source>
        <dbReference type="RuleBase" id="RU363032"/>
    </source>
</evidence>
<evidence type="ECO:0000313" key="9">
    <source>
        <dbReference type="EMBL" id="TFD58168.1"/>
    </source>
</evidence>
<comment type="similarity">
    <text evidence="7">Belongs to the binding-protein-dependent transport system permease family.</text>
</comment>
<dbReference type="InterPro" id="IPR050366">
    <property type="entry name" value="BP-dependent_transpt_permease"/>
</dbReference>
<dbReference type="Pfam" id="PF00528">
    <property type="entry name" value="BPD_transp_1"/>
    <property type="match status" value="1"/>
</dbReference>
<feature type="transmembrane region" description="Helical" evidence="7">
    <location>
        <begin position="29"/>
        <end position="51"/>
    </location>
</feature>
<keyword evidence="3" id="KW-1003">Cell membrane</keyword>
<name>A0A4R9AEN4_9MICO</name>
<dbReference type="OrthoDB" id="9812701at2"/>
<feature type="transmembrane region" description="Helical" evidence="7">
    <location>
        <begin position="210"/>
        <end position="235"/>
    </location>
</feature>
<evidence type="ECO:0000256" key="5">
    <source>
        <dbReference type="ARBA" id="ARBA00022989"/>
    </source>
</evidence>
<protein>
    <submittedName>
        <fullName evidence="9">ABC transporter permease</fullName>
    </submittedName>
</protein>
<feature type="transmembrane region" description="Helical" evidence="7">
    <location>
        <begin position="101"/>
        <end position="121"/>
    </location>
</feature>
<feature type="transmembrane region" description="Helical" evidence="7">
    <location>
        <begin position="256"/>
        <end position="277"/>
    </location>
</feature>
<dbReference type="Gene3D" id="1.10.3720.10">
    <property type="entry name" value="MetI-like"/>
    <property type="match status" value="1"/>
</dbReference>
<keyword evidence="2 7" id="KW-0813">Transport</keyword>
<proteinExistence type="inferred from homology"/>
<dbReference type="InterPro" id="IPR025966">
    <property type="entry name" value="OppC_N"/>
</dbReference>
<dbReference type="InterPro" id="IPR000515">
    <property type="entry name" value="MetI-like"/>
</dbReference>
<dbReference type="CDD" id="cd06261">
    <property type="entry name" value="TM_PBP2"/>
    <property type="match status" value="1"/>
</dbReference>
<keyword evidence="4 7" id="KW-0812">Transmembrane</keyword>
<accession>A0A4R9AEN4</accession>